<name>A0ABU2JH55_9ACTN</name>
<dbReference type="EMBL" id="JAVREH010000087">
    <property type="protein sequence ID" value="MDT0264318.1"/>
    <property type="molecule type" value="Genomic_DNA"/>
</dbReference>
<organism evidence="1 2">
    <name type="scientific">Jatrophihabitans lederbergiae</name>
    <dbReference type="NCBI Taxonomy" id="3075547"/>
    <lineage>
        <taxon>Bacteria</taxon>
        <taxon>Bacillati</taxon>
        <taxon>Actinomycetota</taxon>
        <taxon>Actinomycetes</taxon>
        <taxon>Jatrophihabitantales</taxon>
        <taxon>Jatrophihabitantaceae</taxon>
        <taxon>Jatrophihabitans</taxon>
    </lineage>
</organism>
<evidence type="ECO:0000313" key="2">
    <source>
        <dbReference type="Proteomes" id="UP001183176"/>
    </source>
</evidence>
<sequence length="187" mass="20142">MSRSHGVPVPISTEATGRLLARVARTSTCWIWMGAVSSPDGYGRFYLRDGERSRAVTPQRYLYEQQSGPLARSATLMHQCEVRICCRVDQAHVIAGTQTRNMQDAAWRGRARGSRPGLVDVRGPVGQARAIQHAMRASADSSSSALALILADVIAAGDPLRNNLALFDPLGPDMAAAGRDVFGDPVQ</sequence>
<reference evidence="2" key="1">
    <citation type="submission" date="2023-07" db="EMBL/GenBank/DDBJ databases">
        <title>30 novel species of actinomycetes from the DSMZ collection.</title>
        <authorList>
            <person name="Nouioui I."/>
        </authorList>
    </citation>
    <scope>NUCLEOTIDE SEQUENCE [LARGE SCALE GENOMIC DNA]</scope>
    <source>
        <strain evidence="2">DSM 44399</strain>
    </source>
</reference>
<comment type="caution">
    <text evidence="1">The sequence shown here is derived from an EMBL/GenBank/DDBJ whole genome shotgun (WGS) entry which is preliminary data.</text>
</comment>
<proteinExistence type="predicted"/>
<evidence type="ECO:0000313" key="1">
    <source>
        <dbReference type="EMBL" id="MDT0264318.1"/>
    </source>
</evidence>
<accession>A0ABU2JH55</accession>
<dbReference type="RefSeq" id="WP_311425457.1">
    <property type="nucleotide sequence ID" value="NZ_JAVREH010000087.1"/>
</dbReference>
<protein>
    <submittedName>
        <fullName evidence="1">Uncharacterized protein</fullName>
    </submittedName>
</protein>
<dbReference type="Proteomes" id="UP001183176">
    <property type="component" value="Unassembled WGS sequence"/>
</dbReference>
<gene>
    <name evidence="1" type="ORF">RM423_23420</name>
</gene>
<keyword evidence="2" id="KW-1185">Reference proteome</keyword>